<dbReference type="AlphaFoldDB" id="A0A8D8ZFD2"/>
<dbReference type="EMBL" id="HBUF01490968">
    <property type="protein sequence ID" value="CAG6745321.1"/>
    <property type="molecule type" value="Transcribed_RNA"/>
</dbReference>
<proteinExistence type="predicted"/>
<sequence length="108" mass="13487">MLRSTQFTKYDISIKSFHYVSFPTTSTDNPEEKAKQSRQQIHEFIVNNRTLIEMKRKEREDELKRDEDNYRRQMEEHEREEREEERKREEEKLALMKHRQLHVDYLSK</sequence>
<reference evidence="2" key="1">
    <citation type="submission" date="2021-05" db="EMBL/GenBank/DDBJ databases">
        <authorList>
            <person name="Alioto T."/>
            <person name="Alioto T."/>
            <person name="Gomez Garrido J."/>
        </authorList>
    </citation>
    <scope>NUCLEOTIDE SEQUENCE</scope>
</reference>
<name>A0A8D8ZFD2_9HEMI</name>
<feature type="region of interest" description="Disordered" evidence="1">
    <location>
        <begin position="57"/>
        <end position="90"/>
    </location>
</feature>
<evidence type="ECO:0000313" key="2">
    <source>
        <dbReference type="EMBL" id="CAG6745321.1"/>
    </source>
</evidence>
<protein>
    <submittedName>
        <fullName evidence="2">Uncharacterized protein</fullName>
    </submittedName>
</protein>
<evidence type="ECO:0000256" key="1">
    <source>
        <dbReference type="SAM" id="MobiDB-lite"/>
    </source>
</evidence>
<organism evidence="2">
    <name type="scientific">Cacopsylla melanoneura</name>
    <dbReference type="NCBI Taxonomy" id="428564"/>
    <lineage>
        <taxon>Eukaryota</taxon>
        <taxon>Metazoa</taxon>
        <taxon>Ecdysozoa</taxon>
        <taxon>Arthropoda</taxon>
        <taxon>Hexapoda</taxon>
        <taxon>Insecta</taxon>
        <taxon>Pterygota</taxon>
        <taxon>Neoptera</taxon>
        <taxon>Paraneoptera</taxon>
        <taxon>Hemiptera</taxon>
        <taxon>Sternorrhyncha</taxon>
        <taxon>Psylloidea</taxon>
        <taxon>Psyllidae</taxon>
        <taxon>Psyllinae</taxon>
        <taxon>Cacopsylla</taxon>
    </lineage>
</organism>
<accession>A0A8D8ZFD2</accession>